<sequence length="95" mass="11128">MNCIAIIMATANPILPQPGEDNYELEVNRLREKIKSTFLELIDCLKERESKLLRELDTIVDCYRSYKSELTKLNERKIALQKPKVSIKMRFSLLL</sequence>
<evidence type="ECO:0000313" key="1">
    <source>
        <dbReference type="EMBL" id="KAI6650836.1"/>
    </source>
</evidence>
<dbReference type="AlphaFoldDB" id="A0AAV7JQ59"/>
<name>A0AAV7JQ59_9METZ</name>
<comment type="caution">
    <text evidence="1">The sequence shown here is derived from an EMBL/GenBank/DDBJ whole genome shotgun (WGS) entry which is preliminary data.</text>
</comment>
<organism evidence="1 2">
    <name type="scientific">Oopsacas minuta</name>
    <dbReference type="NCBI Taxonomy" id="111878"/>
    <lineage>
        <taxon>Eukaryota</taxon>
        <taxon>Metazoa</taxon>
        <taxon>Porifera</taxon>
        <taxon>Hexactinellida</taxon>
        <taxon>Hexasterophora</taxon>
        <taxon>Lyssacinosida</taxon>
        <taxon>Leucopsacidae</taxon>
        <taxon>Oopsacas</taxon>
    </lineage>
</organism>
<evidence type="ECO:0000313" key="2">
    <source>
        <dbReference type="Proteomes" id="UP001165289"/>
    </source>
</evidence>
<gene>
    <name evidence="1" type="ORF">LOD99_5676</name>
</gene>
<dbReference type="Proteomes" id="UP001165289">
    <property type="component" value="Unassembled WGS sequence"/>
</dbReference>
<protein>
    <submittedName>
        <fullName evidence="1">Uncharacterized protein</fullName>
    </submittedName>
</protein>
<reference evidence="1 2" key="1">
    <citation type="journal article" date="2023" name="BMC Biol.">
        <title>The compact genome of the sponge Oopsacas minuta (Hexactinellida) is lacking key metazoan core genes.</title>
        <authorList>
            <person name="Santini S."/>
            <person name="Schenkelaars Q."/>
            <person name="Jourda C."/>
            <person name="Duchesne M."/>
            <person name="Belahbib H."/>
            <person name="Rocher C."/>
            <person name="Selva M."/>
            <person name="Riesgo A."/>
            <person name="Vervoort M."/>
            <person name="Leys S.P."/>
            <person name="Kodjabachian L."/>
            <person name="Le Bivic A."/>
            <person name="Borchiellini C."/>
            <person name="Claverie J.M."/>
            <person name="Renard E."/>
        </authorList>
    </citation>
    <scope>NUCLEOTIDE SEQUENCE [LARGE SCALE GENOMIC DNA]</scope>
    <source>
        <strain evidence="1">SPO-2</strain>
    </source>
</reference>
<accession>A0AAV7JQ59</accession>
<keyword evidence="2" id="KW-1185">Reference proteome</keyword>
<dbReference type="EMBL" id="JAKMXF010000309">
    <property type="protein sequence ID" value="KAI6650836.1"/>
    <property type="molecule type" value="Genomic_DNA"/>
</dbReference>
<proteinExistence type="predicted"/>